<evidence type="ECO:0000256" key="3">
    <source>
        <dbReference type="ARBA" id="ARBA00023002"/>
    </source>
</evidence>
<evidence type="ECO:0000313" key="6">
    <source>
        <dbReference type="EMBL" id="GFE12266.1"/>
    </source>
</evidence>
<dbReference type="GO" id="GO:0008726">
    <property type="term" value="F:alkanesulfonate monooxygenase activity"/>
    <property type="evidence" value="ECO:0007669"/>
    <property type="project" value="TreeGrafter"/>
</dbReference>
<dbReference type="InterPro" id="IPR050172">
    <property type="entry name" value="SsuD_RutA_monooxygenase"/>
</dbReference>
<dbReference type="PANTHER" id="PTHR42847:SF4">
    <property type="entry name" value="ALKANESULFONATE MONOOXYGENASE-RELATED"/>
    <property type="match status" value="1"/>
</dbReference>
<evidence type="ECO:0000256" key="2">
    <source>
        <dbReference type="ARBA" id="ARBA00022643"/>
    </source>
</evidence>
<dbReference type="SUPFAM" id="SSF51679">
    <property type="entry name" value="Bacterial luciferase-like"/>
    <property type="match status" value="1"/>
</dbReference>
<dbReference type="Proteomes" id="UP000430079">
    <property type="component" value="Unassembled WGS sequence"/>
</dbReference>
<dbReference type="InterPro" id="IPR011251">
    <property type="entry name" value="Luciferase-like_dom"/>
</dbReference>
<organism evidence="6 7">
    <name type="scientific">Streptomyces glebosus</name>
    <dbReference type="NCBI Taxonomy" id="249580"/>
    <lineage>
        <taxon>Bacteria</taxon>
        <taxon>Bacillati</taxon>
        <taxon>Actinomycetota</taxon>
        <taxon>Actinomycetes</taxon>
        <taxon>Kitasatosporales</taxon>
        <taxon>Streptomycetaceae</taxon>
        <taxon>Streptomyces</taxon>
    </lineage>
</organism>
<dbReference type="GO" id="GO:0046306">
    <property type="term" value="P:alkanesulfonate catabolic process"/>
    <property type="evidence" value="ECO:0007669"/>
    <property type="project" value="TreeGrafter"/>
</dbReference>
<dbReference type="Pfam" id="PF00296">
    <property type="entry name" value="Bac_luciferase"/>
    <property type="match status" value="1"/>
</dbReference>
<name>A0A640SQ93_9ACTN</name>
<evidence type="ECO:0000259" key="5">
    <source>
        <dbReference type="Pfam" id="PF00296"/>
    </source>
</evidence>
<reference evidence="6 7" key="1">
    <citation type="submission" date="2019-12" db="EMBL/GenBank/DDBJ databases">
        <title>Whole genome shotgun sequence of Streptomyces hygroscopicus subsp. glebosus NBRC 13786.</title>
        <authorList>
            <person name="Ichikawa N."/>
            <person name="Kimura A."/>
            <person name="Kitahashi Y."/>
            <person name="Komaki H."/>
            <person name="Tamura T."/>
        </authorList>
    </citation>
    <scope>NUCLEOTIDE SEQUENCE [LARGE SCALE GENOMIC DNA]</scope>
    <source>
        <strain evidence="6 7">NBRC 13786</strain>
    </source>
</reference>
<evidence type="ECO:0000256" key="4">
    <source>
        <dbReference type="ARBA" id="ARBA00023033"/>
    </source>
</evidence>
<keyword evidence="1" id="KW-0285">Flavoprotein</keyword>
<dbReference type="EMBL" id="BLIO01000001">
    <property type="protein sequence ID" value="GFE12266.1"/>
    <property type="molecule type" value="Genomic_DNA"/>
</dbReference>
<sequence>MWYTDTMPLQRPFRFGVNMFVPGSRREWSAKCRRAEELGFDVVGVADHLEFSAPFPAMVLAAEATERVRLSTFVLNTPFYNPVLLARDVASTDQFIDGRMELGLGAGYVKAEFDTAGIPFPSGGRRVEQLEETVTTLRGLFADTEYQPRPAQPSGPPLLIAGWGDRLLRLAAAHADIIAFPGGWASTTGDELHLAGVAQMEERLAYVRNLLGDRADAVELNILVQQVIPPAEASAMPDRFAPLSPDAPHSPEELPSVLIGTPAEMAQQIKERSERYGFTYFTVMEYNMENFAPVIAALR</sequence>
<accession>A0A640SQ93</accession>
<keyword evidence="7" id="KW-1185">Reference proteome</keyword>
<dbReference type="PANTHER" id="PTHR42847">
    <property type="entry name" value="ALKANESULFONATE MONOOXYGENASE"/>
    <property type="match status" value="1"/>
</dbReference>
<keyword evidence="2" id="KW-0288">FMN</keyword>
<evidence type="ECO:0000313" key="7">
    <source>
        <dbReference type="Proteomes" id="UP000430079"/>
    </source>
</evidence>
<gene>
    <name evidence="6" type="ORF">Sgleb_03130</name>
</gene>
<dbReference type="NCBIfam" id="TIGR03621">
    <property type="entry name" value="F420_MSMEG_2516"/>
    <property type="match status" value="1"/>
</dbReference>
<feature type="domain" description="Luciferase-like" evidence="5">
    <location>
        <begin position="32"/>
        <end position="180"/>
    </location>
</feature>
<comment type="caution">
    <text evidence="6">The sequence shown here is derived from an EMBL/GenBank/DDBJ whole genome shotgun (WGS) entry which is preliminary data.</text>
</comment>
<protein>
    <submittedName>
        <fullName evidence="6">LLM class F420-dependent oxidoreductase</fullName>
    </submittedName>
</protein>
<proteinExistence type="predicted"/>
<dbReference type="InterPro" id="IPR019923">
    <property type="entry name" value="Lucif-like_OxRdtase_MSMEG_2516"/>
</dbReference>
<dbReference type="InterPro" id="IPR036661">
    <property type="entry name" value="Luciferase-like_sf"/>
</dbReference>
<keyword evidence="4" id="KW-0503">Monooxygenase</keyword>
<evidence type="ECO:0000256" key="1">
    <source>
        <dbReference type="ARBA" id="ARBA00022630"/>
    </source>
</evidence>
<dbReference type="AlphaFoldDB" id="A0A640SQ93"/>
<dbReference type="Gene3D" id="3.20.20.30">
    <property type="entry name" value="Luciferase-like domain"/>
    <property type="match status" value="1"/>
</dbReference>
<keyword evidence="3" id="KW-0560">Oxidoreductase</keyword>